<keyword evidence="1" id="KW-0489">Methyltransferase</keyword>
<dbReference type="SUPFAM" id="SSF53335">
    <property type="entry name" value="S-adenosyl-L-methionine-dependent methyltransferases"/>
    <property type="match status" value="1"/>
</dbReference>
<dbReference type="CDD" id="cd02440">
    <property type="entry name" value="AdoMet_MTases"/>
    <property type="match status" value="1"/>
</dbReference>
<dbReference type="PANTHER" id="PTHR13090:SF1">
    <property type="entry name" value="ARGININE-HYDROXYLASE NDUFAF5, MITOCHONDRIAL"/>
    <property type="match status" value="1"/>
</dbReference>
<dbReference type="STRING" id="10228.B3RKW3"/>
<dbReference type="PANTHER" id="PTHR13090">
    <property type="entry name" value="ARGININE-HYDROXYLASE NDUFAF5, MITOCHONDRIAL"/>
    <property type="match status" value="1"/>
</dbReference>
<evidence type="ECO:0000313" key="9">
    <source>
        <dbReference type="Proteomes" id="UP000009022"/>
    </source>
</evidence>
<dbReference type="OMA" id="YEVVYGH"/>
<dbReference type="Pfam" id="PF08241">
    <property type="entry name" value="Methyltransf_11"/>
    <property type="match status" value="1"/>
</dbReference>
<dbReference type="OrthoDB" id="16816at2759"/>
<sequence length="309" mass="34300">MPLNQSMNVFDRSTKLAQRDRAAKAINFSDYDYLREEVADRIADRSFDIKRFFPVAVDLGCGRGYIGKYLDKEVIGTLVQCDHSKESLKIAQMRAASFEVPAISVIADEEFIPFPDHSVDLLFSSLSLHWVNDLPGTFAQAIKYIIIDNDGAFIGAMFGGDTLYELRCSLQLAEIERKGGFAPRVSPFADVRDVGNLLTRAGYTLTTIDLDDIIVNYPSMFELLDDLKGMGESNAAWSRTNILHRDTMMAAASIYKAMYGNDDGSVPATFRVISWIAWKPDKSQTQPAERGSATISMKDLSASDSRKGS</sequence>
<evidence type="ECO:0000256" key="2">
    <source>
        <dbReference type="ARBA" id="ARBA00022679"/>
    </source>
</evidence>
<dbReference type="PhylomeDB" id="B3RKW3"/>
<protein>
    <recommendedName>
        <fullName evidence="3">Arginine-hydroxylase NDUFAF5, mitochondrial</fullName>
    </recommendedName>
    <alternativeName>
        <fullName evidence="4">NADH dehydrogenase [ubiquinone] 1 alpha subcomplex assembly factor 5</fullName>
    </alternativeName>
    <alternativeName>
        <fullName evidence="5">Putative methyltransferase NDUFAF5</fullName>
    </alternativeName>
</protein>
<feature type="region of interest" description="Disordered" evidence="6">
    <location>
        <begin position="281"/>
        <end position="309"/>
    </location>
</feature>
<dbReference type="HOGENOM" id="CLU_046586_0_2_1"/>
<dbReference type="KEGG" id="tad:TRIADDRAFT_18584"/>
<dbReference type="InterPro" id="IPR029063">
    <property type="entry name" value="SAM-dependent_MTases_sf"/>
</dbReference>
<keyword evidence="2" id="KW-0808">Transferase</keyword>
<evidence type="ECO:0000259" key="7">
    <source>
        <dbReference type="Pfam" id="PF08241"/>
    </source>
</evidence>
<evidence type="ECO:0000313" key="8">
    <source>
        <dbReference type="EMBL" id="EDV28657.1"/>
    </source>
</evidence>
<dbReference type="InterPro" id="IPR013216">
    <property type="entry name" value="Methyltransf_11"/>
</dbReference>
<dbReference type="FunCoup" id="B3RKW3">
    <property type="interactions" value="693"/>
</dbReference>
<dbReference type="GO" id="GO:0032259">
    <property type="term" value="P:methylation"/>
    <property type="evidence" value="ECO:0007669"/>
    <property type="project" value="UniProtKB-KW"/>
</dbReference>
<gene>
    <name evidence="8" type="ORF">TRIADDRAFT_18584</name>
</gene>
<reference evidence="8 9" key="1">
    <citation type="journal article" date="2008" name="Nature">
        <title>The Trichoplax genome and the nature of placozoans.</title>
        <authorList>
            <person name="Srivastava M."/>
            <person name="Begovic E."/>
            <person name="Chapman J."/>
            <person name="Putnam N.H."/>
            <person name="Hellsten U."/>
            <person name="Kawashima T."/>
            <person name="Kuo A."/>
            <person name="Mitros T."/>
            <person name="Salamov A."/>
            <person name="Carpenter M.L."/>
            <person name="Signorovitch A.Y."/>
            <person name="Moreno M.A."/>
            <person name="Kamm K."/>
            <person name="Grimwood J."/>
            <person name="Schmutz J."/>
            <person name="Shapiro H."/>
            <person name="Grigoriev I.V."/>
            <person name="Buss L.W."/>
            <person name="Schierwater B."/>
            <person name="Dellaporta S.L."/>
            <person name="Rokhsar D.S."/>
        </authorList>
    </citation>
    <scope>NUCLEOTIDE SEQUENCE [LARGE SCALE GENOMIC DNA]</scope>
    <source>
        <strain evidence="8 9">Grell-BS-1999</strain>
    </source>
</reference>
<dbReference type="CTD" id="6749860"/>
<dbReference type="GeneID" id="6749860"/>
<evidence type="ECO:0000256" key="5">
    <source>
        <dbReference type="ARBA" id="ARBA00042549"/>
    </source>
</evidence>
<dbReference type="GO" id="GO:0008757">
    <property type="term" value="F:S-adenosylmethionine-dependent methyltransferase activity"/>
    <property type="evidence" value="ECO:0007669"/>
    <property type="project" value="InterPro"/>
</dbReference>
<organism evidence="8 9">
    <name type="scientific">Trichoplax adhaerens</name>
    <name type="common">Trichoplax reptans</name>
    <dbReference type="NCBI Taxonomy" id="10228"/>
    <lineage>
        <taxon>Eukaryota</taxon>
        <taxon>Metazoa</taxon>
        <taxon>Placozoa</taxon>
        <taxon>Uniplacotomia</taxon>
        <taxon>Trichoplacea</taxon>
        <taxon>Trichoplacidae</taxon>
        <taxon>Trichoplax</taxon>
    </lineage>
</organism>
<evidence type="ECO:0000256" key="6">
    <source>
        <dbReference type="SAM" id="MobiDB-lite"/>
    </source>
</evidence>
<dbReference type="GO" id="GO:0005739">
    <property type="term" value="C:mitochondrion"/>
    <property type="evidence" value="ECO:0000318"/>
    <property type="project" value="GO_Central"/>
</dbReference>
<dbReference type="EMBL" id="DS985241">
    <property type="protein sequence ID" value="EDV28657.1"/>
    <property type="molecule type" value="Genomic_DNA"/>
</dbReference>
<name>B3RKW3_TRIAD</name>
<dbReference type="InterPro" id="IPR050602">
    <property type="entry name" value="Malonyl-ACP_OMT"/>
</dbReference>
<dbReference type="Proteomes" id="UP000009022">
    <property type="component" value="Unassembled WGS sequence"/>
</dbReference>
<proteinExistence type="predicted"/>
<dbReference type="GO" id="GO:0032981">
    <property type="term" value="P:mitochondrial respiratory chain complex I assembly"/>
    <property type="evidence" value="ECO:0000318"/>
    <property type="project" value="GO_Central"/>
</dbReference>
<evidence type="ECO:0000256" key="3">
    <source>
        <dbReference type="ARBA" id="ARBA00040937"/>
    </source>
</evidence>
<feature type="domain" description="Methyltransferase type 11" evidence="7">
    <location>
        <begin position="57"/>
        <end position="141"/>
    </location>
</feature>
<evidence type="ECO:0000256" key="1">
    <source>
        <dbReference type="ARBA" id="ARBA00022603"/>
    </source>
</evidence>
<dbReference type="AlphaFoldDB" id="B3RKW3"/>
<dbReference type="InParanoid" id="B3RKW3"/>
<dbReference type="RefSeq" id="XP_002107859.1">
    <property type="nucleotide sequence ID" value="XM_002107823.1"/>
</dbReference>
<evidence type="ECO:0000256" key="4">
    <source>
        <dbReference type="ARBA" id="ARBA00041833"/>
    </source>
</evidence>
<accession>B3RKW3</accession>
<keyword evidence="9" id="KW-1185">Reference proteome</keyword>
<dbReference type="Gene3D" id="3.40.50.150">
    <property type="entry name" value="Vaccinia Virus protein VP39"/>
    <property type="match status" value="1"/>
</dbReference>
<dbReference type="eggNOG" id="KOG2940">
    <property type="taxonomic scope" value="Eukaryota"/>
</dbReference>